<dbReference type="InterPro" id="IPR032818">
    <property type="entry name" value="DedA-like"/>
</dbReference>
<evidence type="ECO:0000313" key="10">
    <source>
        <dbReference type="Proteomes" id="UP001598138"/>
    </source>
</evidence>
<evidence type="ECO:0000256" key="2">
    <source>
        <dbReference type="ARBA" id="ARBA00010792"/>
    </source>
</evidence>
<evidence type="ECO:0000256" key="6">
    <source>
        <dbReference type="ARBA" id="ARBA00023136"/>
    </source>
</evidence>
<keyword evidence="6 7" id="KW-0472">Membrane</keyword>
<feature type="transmembrane region" description="Helical" evidence="7">
    <location>
        <begin position="145"/>
        <end position="168"/>
    </location>
</feature>
<dbReference type="Pfam" id="PF09335">
    <property type="entry name" value="VTT_dom"/>
    <property type="match status" value="1"/>
</dbReference>
<accession>A0ABW6DFS6</accession>
<feature type="transmembrane region" description="Helical" evidence="7">
    <location>
        <begin position="63"/>
        <end position="85"/>
    </location>
</feature>
<reference evidence="9 10" key="1">
    <citation type="submission" date="2024-03" db="EMBL/GenBank/DDBJ databases">
        <title>Aquirufa genome sequencing.</title>
        <authorList>
            <person name="Pitt A."/>
            <person name="Hahn M.W."/>
        </authorList>
    </citation>
    <scope>NUCLEOTIDE SEQUENCE [LARGE SCALE GENOMIC DNA]</scope>
    <source>
        <strain evidence="9 10">OSTEICH-129V</strain>
    </source>
</reference>
<comment type="caution">
    <text evidence="9">The sequence shown here is derived from an EMBL/GenBank/DDBJ whole genome shotgun (WGS) entry which is preliminary data.</text>
</comment>
<evidence type="ECO:0000256" key="3">
    <source>
        <dbReference type="ARBA" id="ARBA00022475"/>
    </source>
</evidence>
<gene>
    <name evidence="9" type="ORF">U0R10_08100</name>
</gene>
<dbReference type="PANTHER" id="PTHR30353:SF0">
    <property type="entry name" value="TRANSMEMBRANE PROTEIN"/>
    <property type="match status" value="1"/>
</dbReference>
<feature type="transmembrane region" description="Helical" evidence="7">
    <location>
        <begin position="180"/>
        <end position="201"/>
    </location>
</feature>
<protein>
    <submittedName>
        <fullName evidence="9">DedA family protein</fullName>
    </submittedName>
</protein>
<keyword evidence="3 7" id="KW-1003">Cell membrane</keyword>
<comment type="similarity">
    <text evidence="2 7">Belongs to the DedA family.</text>
</comment>
<comment type="subcellular location">
    <subcellularLocation>
        <location evidence="1 7">Cell membrane</location>
        <topology evidence="1 7">Multi-pass membrane protein</topology>
    </subcellularLocation>
</comment>
<evidence type="ECO:0000313" key="9">
    <source>
        <dbReference type="EMBL" id="MFD3394579.1"/>
    </source>
</evidence>
<evidence type="ECO:0000256" key="7">
    <source>
        <dbReference type="RuleBase" id="RU367016"/>
    </source>
</evidence>
<evidence type="ECO:0000256" key="4">
    <source>
        <dbReference type="ARBA" id="ARBA00022692"/>
    </source>
</evidence>
<dbReference type="PANTHER" id="PTHR30353">
    <property type="entry name" value="INNER MEMBRANE PROTEIN DEDA-RELATED"/>
    <property type="match status" value="1"/>
</dbReference>
<dbReference type="RefSeq" id="WP_377983459.1">
    <property type="nucleotide sequence ID" value="NZ_JBBKXZ010000002.1"/>
</dbReference>
<keyword evidence="5 7" id="KW-1133">Transmembrane helix</keyword>
<evidence type="ECO:0000256" key="5">
    <source>
        <dbReference type="ARBA" id="ARBA00022989"/>
    </source>
</evidence>
<proteinExistence type="inferred from homology"/>
<keyword evidence="4 7" id="KW-0812">Transmembrane</keyword>
<dbReference type="InterPro" id="IPR032816">
    <property type="entry name" value="VTT_dom"/>
</dbReference>
<feature type="domain" description="VTT" evidence="8">
    <location>
        <begin position="41"/>
        <end position="168"/>
    </location>
</feature>
<dbReference type="EMBL" id="JBBKXZ010000002">
    <property type="protein sequence ID" value="MFD3394579.1"/>
    <property type="molecule type" value="Genomic_DNA"/>
</dbReference>
<sequence length="205" mass="23307">MDEINLLWHQLTDSETIIRSGLLVITLIVFAENGLFFAFFLPGDYLLFLTGVFGGTGVLKEPLSTILISIFLAAVIGSLLGYLFGRFFGNSLQRRPDSFFFKKKHLESTRDFFEKYGFMALVISRFLPVVRTFTPILAGISHMPWYSFIVLSFVGGAMWVGSLVAGGYYMGQHFPWIINYVQYIILFFLGITTFTVVKGYLKLRK</sequence>
<evidence type="ECO:0000256" key="1">
    <source>
        <dbReference type="ARBA" id="ARBA00004651"/>
    </source>
</evidence>
<feature type="transmembrane region" description="Helical" evidence="7">
    <location>
        <begin position="21"/>
        <end position="43"/>
    </location>
</feature>
<name>A0ABW6DFS6_9BACT</name>
<keyword evidence="10" id="KW-1185">Reference proteome</keyword>
<evidence type="ECO:0000259" key="8">
    <source>
        <dbReference type="Pfam" id="PF09335"/>
    </source>
</evidence>
<organism evidence="9 10">
    <name type="scientific">Aquirufa avitistagni</name>
    <dbReference type="NCBI Taxonomy" id="3104728"/>
    <lineage>
        <taxon>Bacteria</taxon>
        <taxon>Pseudomonadati</taxon>
        <taxon>Bacteroidota</taxon>
        <taxon>Cytophagia</taxon>
        <taxon>Cytophagales</taxon>
        <taxon>Flectobacillaceae</taxon>
        <taxon>Aquirufa</taxon>
    </lineage>
</organism>
<dbReference type="Proteomes" id="UP001598138">
    <property type="component" value="Unassembled WGS sequence"/>
</dbReference>